<evidence type="ECO:0008006" key="3">
    <source>
        <dbReference type="Google" id="ProtNLM"/>
    </source>
</evidence>
<proteinExistence type="predicted"/>
<dbReference type="RefSeq" id="WP_013656320.1">
    <property type="nucleotide sequence ID" value="NC_015275.1"/>
</dbReference>
<dbReference type="eggNOG" id="ENOG5033ARW">
    <property type="taxonomic scope" value="Bacteria"/>
</dbReference>
<accession>F2JHC3</accession>
<dbReference type="HOGENOM" id="CLU_192059_1_0_9"/>
<name>F2JHC3_CELLD</name>
<reference evidence="1 2" key="1">
    <citation type="journal article" date="2011" name="J. Bacteriol.">
        <title>Complete genome sequence of the cellulose-degrading bacterium Cellulosilyticum lentocellum.</title>
        <authorList>
            <consortium name="US DOE Joint Genome Institute"/>
            <person name="Miller D.A."/>
            <person name="Suen G."/>
            <person name="Bruce D."/>
            <person name="Copeland A."/>
            <person name="Cheng J.F."/>
            <person name="Detter C."/>
            <person name="Goodwin L.A."/>
            <person name="Han C.S."/>
            <person name="Hauser L.J."/>
            <person name="Land M.L."/>
            <person name="Lapidus A."/>
            <person name="Lucas S."/>
            <person name="Meincke L."/>
            <person name="Pitluck S."/>
            <person name="Tapia R."/>
            <person name="Teshima H."/>
            <person name="Woyke T."/>
            <person name="Fox B.G."/>
            <person name="Angert E.R."/>
            <person name="Currie C.R."/>
        </authorList>
    </citation>
    <scope>NUCLEOTIDE SEQUENCE [LARGE SCALE GENOMIC DNA]</scope>
    <source>
        <strain evidence="2">ATCC 49066 / DSM 5427 / NCIMB 11756 / RHM5</strain>
    </source>
</reference>
<dbReference type="Proteomes" id="UP000008467">
    <property type="component" value="Chromosome"/>
</dbReference>
<evidence type="ECO:0000313" key="2">
    <source>
        <dbReference type="Proteomes" id="UP000008467"/>
    </source>
</evidence>
<dbReference type="EMBL" id="CP002582">
    <property type="protein sequence ID" value="ADZ83021.1"/>
    <property type="molecule type" value="Genomic_DNA"/>
</dbReference>
<gene>
    <name evidence="1" type="ordered locus">Clole_1295</name>
</gene>
<dbReference type="AlphaFoldDB" id="F2JHC3"/>
<sequence>MTLAQKLVNEFEALTDNQKLEVIDFVEFLKQKNQKTIESLMDEVILENEEALKELAK</sequence>
<dbReference type="STRING" id="642492.Clole_1295"/>
<organism evidence="1 2">
    <name type="scientific">Cellulosilyticum lentocellum (strain ATCC 49066 / DSM 5427 / NCIMB 11756 / RHM5)</name>
    <name type="common">Clostridium lentocellum</name>
    <dbReference type="NCBI Taxonomy" id="642492"/>
    <lineage>
        <taxon>Bacteria</taxon>
        <taxon>Bacillati</taxon>
        <taxon>Bacillota</taxon>
        <taxon>Clostridia</taxon>
        <taxon>Lachnospirales</taxon>
        <taxon>Cellulosilyticaceae</taxon>
        <taxon>Cellulosilyticum</taxon>
    </lineage>
</organism>
<dbReference type="KEGG" id="cle:Clole_1295"/>
<keyword evidence="2" id="KW-1185">Reference proteome</keyword>
<evidence type="ECO:0000313" key="1">
    <source>
        <dbReference type="EMBL" id="ADZ83021.1"/>
    </source>
</evidence>
<protein>
    <recommendedName>
        <fullName evidence="3">DUF2281 domain-containing protein</fullName>
    </recommendedName>
</protein>